<dbReference type="AlphaFoldDB" id="A0A7X0JB01"/>
<dbReference type="GO" id="GO:0008168">
    <property type="term" value="F:methyltransferase activity"/>
    <property type="evidence" value="ECO:0007669"/>
    <property type="project" value="UniProtKB-KW"/>
</dbReference>
<dbReference type="Pfam" id="PF13649">
    <property type="entry name" value="Methyltransf_25"/>
    <property type="match status" value="1"/>
</dbReference>
<keyword evidence="2" id="KW-0489">Methyltransferase</keyword>
<accession>A0A7X0JB01</accession>
<dbReference type="InterPro" id="IPR041698">
    <property type="entry name" value="Methyltransf_25"/>
</dbReference>
<dbReference type="EMBL" id="JACHBT010000001">
    <property type="protein sequence ID" value="MBB6503081.1"/>
    <property type="molecule type" value="Genomic_DNA"/>
</dbReference>
<feature type="domain" description="Methyltransferase" evidence="1">
    <location>
        <begin position="48"/>
        <end position="143"/>
    </location>
</feature>
<organism evidence="2 3">
    <name type="scientific">Sphingomonas endophytica</name>
    <dbReference type="NCBI Taxonomy" id="869719"/>
    <lineage>
        <taxon>Bacteria</taxon>
        <taxon>Pseudomonadati</taxon>
        <taxon>Pseudomonadota</taxon>
        <taxon>Alphaproteobacteria</taxon>
        <taxon>Sphingomonadales</taxon>
        <taxon>Sphingomonadaceae</taxon>
        <taxon>Sphingomonas</taxon>
    </lineage>
</organism>
<keyword evidence="2" id="KW-0808">Transferase</keyword>
<evidence type="ECO:0000313" key="3">
    <source>
        <dbReference type="Proteomes" id="UP000522313"/>
    </source>
</evidence>
<dbReference type="SUPFAM" id="SSF53335">
    <property type="entry name" value="S-adenosyl-L-methionine-dependent methyltransferases"/>
    <property type="match status" value="1"/>
</dbReference>
<dbReference type="Gene3D" id="3.40.50.150">
    <property type="entry name" value="Vaccinia Virus protein VP39"/>
    <property type="match status" value="1"/>
</dbReference>
<dbReference type="Proteomes" id="UP000522313">
    <property type="component" value="Unassembled WGS sequence"/>
</dbReference>
<dbReference type="GO" id="GO:0032259">
    <property type="term" value="P:methylation"/>
    <property type="evidence" value="ECO:0007669"/>
    <property type="project" value="UniProtKB-KW"/>
</dbReference>
<dbReference type="CDD" id="cd02440">
    <property type="entry name" value="AdoMet_MTases"/>
    <property type="match status" value="1"/>
</dbReference>
<dbReference type="InterPro" id="IPR029063">
    <property type="entry name" value="SAM-dependent_MTases_sf"/>
</dbReference>
<gene>
    <name evidence="2" type="ORF">F4693_000030</name>
</gene>
<name>A0A7X0JB01_9SPHN</name>
<reference evidence="2 3" key="2">
    <citation type="submission" date="2020-08" db="EMBL/GenBank/DDBJ databases">
        <authorList>
            <person name="Partida-Martinez L."/>
            <person name="Huntemann M."/>
            <person name="Clum A."/>
            <person name="Wang J."/>
            <person name="Palaniappan K."/>
            <person name="Ritter S."/>
            <person name="Chen I.-M."/>
            <person name="Stamatis D."/>
            <person name="Reddy T."/>
            <person name="O'Malley R."/>
            <person name="Daum C."/>
            <person name="Shapiro N."/>
            <person name="Ivanova N."/>
            <person name="Kyrpides N."/>
            <person name="Woyke T."/>
        </authorList>
    </citation>
    <scope>NUCLEOTIDE SEQUENCE [LARGE SCALE GENOMIC DNA]</scope>
    <source>
        <strain evidence="2 3">AS3.13</strain>
    </source>
</reference>
<dbReference type="RefSeq" id="WP_184503674.1">
    <property type="nucleotide sequence ID" value="NZ_JACHBT010000001.1"/>
</dbReference>
<proteinExistence type="predicted"/>
<protein>
    <submittedName>
        <fullName evidence="2">SAM-dependent methyltransferase</fullName>
    </submittedName>
</protein>
<sequence>MTSGSDWRGRVGDVWAEEHARTECAFSGIAAALGDAIAAVAPHEGRAVDLGCGVGGTTLALAAMRPHLRVTGIDLSAALIAVARRSAAVAGAPTVSGAQAPAFVIGDIVELVPALAPLDLLVSRHGLMFFADPDVAFTALRRAAAADAPLVFSCFAARGENDWVTAPEAALTLDPMLASGYAPGPFALGDEVFTRALLERSGWRDVRIVRHRVDYPVGSGDAPVESTLAFYRRIGPLASLLAASQNRDRDRYEAVLRDLFAARIREGAVTFSATILVVTARAGKEAA</sequence>
<reference evidence="2 3" key="1">
    <citation type="submission" date="2020-08" db="EMBL/GenBank/DDBJ databases">
        <title>The Agave Microbiome: Exploring the role of microbial communities in plant adaptations to desert environments.</title>
        <authorList>
            <person name="Partida-Martinez L.P."/>
        </authorList>
    </citation>
    <scope>NUCLEOTIDE SEQUENCE [LARGE SCALE GENOMIC DNA]</scope>
    <source>
        <strain evidence="2 3">AS3.13</strain>
    </source>
</reference>
<evidence type="ECO:0000313" key="2">
    <source>
        <dbReference type="EMBL" id="MBB6503081.1"/>
    </source>
</evidence>
<evidence type="ECO:0000259" key="1">
    <source>
        <dbReference type="Pfam" id="PF13649"/>
    </source>
</evidence>
<comment type="caution">
    <text evidence="2">The sequence shown here is derived from an EMBL/GenBank/DDBJ whole genome shotgun (WGS) entry which is preliminary data.</text>
</comment>